<reference evidence="1 2" key="1">
    <citation type="submission" date="2024-01" db="EMBL/GenBank/DDBJ databases">
        <title>Genome assemblies of Stephania.</title>
        <authorList>
            <person name="Yang L."/>
        </authorList>
    </citation>
    <scope>NUCLEOTIDE SEQUENCE [LARGE SCALE GENOMIC DNA]</scope>
    <source>
        <strain evidence="1">QJT</strain>
        <tissue evidence="1">Leaf</tissue>
    </source>
</reference>
<proteinExistence type="predicted"/>
<protein>
    <submittedName>
        <fullName evidence="1">Uncharacterized protein</fullName>
    </submittedName>
</protein>
<keyword evidence="2" id="KW-1185">Reference proteome</keyword>
<dbReference type="EMBL" id="JBBNAE010000011">
    <property type="protein sequence ID" value="KAK9085303.1"/>
    <property type="molecule type" value="Genomic_DNA"/>
</dbReference>
<evidence type="ECO:0000313" key="1">
    <source>
        <dbReference type="EMBL" id="KAK9085303.1"/>
    </source>
</evidence>
<organism evidence="1 2">
    <name type="scientific">Stephania japonica</name>
    <dbReference type="NCBI Taxonomy" id="461633"/>
    <lineage>
        <taxon>Eukaryota</taxon>
        <taxon>Viridiplantae</taxon>
        <taxon>Streptophyta</taxon>
        <taxon>Embryophyta</taxon>
        <taxon>Tracheophyta</taxon>
        <taxon>Spermatophyta</taxon>
        <taxon>Magnoliopsida</taxon>
        <taxon>Ranunculales</taxon>
        <taxon>Menispermaceae</taxon>
        <taxon>Menispermoideae</taxon>
        <taxon>Cissampelideae</taxon>
        <taxon>Stephania</taxon>
    </lineage>
</organism>
<dbReference type="AlphaFoldDB" id="A0AAP0HEF5"/>
<dbReference type="Proteomes" id="UP001417504">
    <property type="component" value="Unassembled WGS sequence"/>
</dbReference>
<comment type="caution">
    <text evidence="1">The sequence shown here is derived from an EMBL/GenBank/DDBJ whole genome shotgun (WGS) entry which is preliminary data.</text>
</comment>
<gene>
    <name evidence="1" type="ORF">Sjap_025714</name>
</gene>
<sequence>MSSESDVARHGWLRWAKCHARIGDHPRMYELGEKERMNLGPLRQEWIDAFADTHPLP</sequence>
<accession>A0AAP0HEF5</accession>
<evidence type="ECO:0000313" key="2">
    <source>
        <dbReference type="Proteomes" id="UP001417504"/>
    </source>
</evidence>
<name>A0AAP0HEF5_9MAGN</name>